<gene>
    <name evidence="3" type="ORF">BCV71DRAFT_204283</name>
</gene>
<name>A0A1X0RRU2_RHIZD</name>
<proteinExistence type="predicted"/>
<feature type="compositionally biased region" description="Low complexity" evidence="1">
    <location>
        <begin position="130"/>
        <end position="140"/>
    </location>
</feature>
<dbReference type="PANTHER" id="PTHR13076:SF9">
    <property type="entry name" value="COILED-COIL AND C2 DOMAIN-CONTAINING PROTEIN 1-LIKE"/>
    <property type="match status" value="1"/>
</dbReference>
<feature type="domain" description="C2" evidence="2">
    <location>
        <begin position="410"/>
        <end position="548"/>
    </location>
</feature>
<evidence type="ECO:0000313" key="4">
    <source>
        <dbReference type="Proteomes" id="UP000242381"/>
    </source>
</evidence>
<dbReference type="OMA" id="PPLHYEQ"/>
<dbReference type="PROSITE" id="PS50004">
    <property type="entry name" value="C2"/>
    <property type="match status" value="1"/>
</dbReference>
<feature type="region of interest" description="Disordered" evidence="1">
    <location>
        <begin position="48"/>
        <end position="67"/>
    </location>
</feature>
<evidence type="ECO:0000259" key="2">
    <source>
        <dbReference type="PROSITE" id="PS50004"/>
    </source>
</evidence>
<dbReference type="PANTHER" id="PTHR13076">
    <property type="entry name" value="COILED-COIL AND C2 DOMAIN-CONTAINING PROTEIN 1-LIKE"/>
    <property type="match status" value="1"/>
</dbReference>
<dbReference type="Proteomes" id="UP000242381">
    <property type="component" value="Unassembled WGS sequence"/>
</dbReference>
<dbReference type="VEuPathDB" id="FungiDB:BCV72DRAFT_308983"/>
<feature type="compositionally biased region" description="Acidic residues" evidence="1">
    <location>
        <begin position="141"/>
        <end position="150"/>
    </location>
</feature>
<dbReference type="EMBL" id="KV921453">
    <property type="protein sequence ID" value="ORE14782.1"/>
    <property type="molecule type" value="Genomic_DNA"/>
</dbReference>
<dbReference type="Pfam" id="PF00168">
    <property type="entry name" value="C2"/>
    <property type="match status" value="1"/>
</dbReference>
<feature type="compositionally biased region" description="Polar residues" evidence="1">
    <location>
        <begin position="200"/>
        <end position="221"/>
    </location>
</feature>
<sequence length="790" mass="88391">MFGKQQQQQRPGKEFDVNDLDKLLNANIEEDENVDLNDPELLKQLQELASGSVKKTQPKKKQPIEHMDIDIDSYAALAVGDEDIHVELDEKDFSDPHLLSELSALTGNQDCVSSHVDVLADTASNKQEQEAQAGEQAPEIEQQEDNDEDPQVWKEKATMYQKMALEAKKNGDKKRAVQLLRESKAYNQKYTELLEIYQETTNNGPPMDASSTTNQNSSLSITDKERSLPQSPSIQEPPKQQQQQQVDPSALQDLLTKVISLQKEYKHAALHYKKINNLIVAKEMVRISKDLLQTGVNLKNGQITDIKSIQLPGPPDMSLGDSKMRQLNEVNVGNSPASFEQIEAELSYQINVCHNLSIQNSGRQSKASNSKTTIITQPDAYYQAEKALSADLVSLRAYKNGNSSLPPLHYEQTSYVYKNINDHIPSNMMELKITRAVSLPTLDIATNLEPFVTWDLGGWPPENTAQASMNKGETSIQKGPDPQFDFSLMIPITRTNRAFLRYLQRKKLTVEVFHNKYAYGLFRRPTSLGKVVIPMERLVTKSSISGTFDLLDSSRKKTGGKIEIQVNLREPLTGEDTVKRSERWLILDAFGSTASAALSAAGLTVGGPQLSTAIASPIMDKQSPAESRIETPKEEAKQVASEPKVKQVASEQNLKEGRDNATVANDEFEQAEEEFNSVDSIVSNMVLEHEMSLVNAALASPQSKNKDDLMDRKQALEIKMNMLVIQVQTGILDMETYLNDIEKRMEQDRRLALIFKKHNRLDLAKSALTRKKIMQDELNEARAALAENDA</sequence>
<organism evidence="3 4">
    <name type="scientific">Rhizopus microsporus</name>
    <dbReference type="NCBI Taxonomy" id="58291"/>
    <lineage>
        <taxon>Eukaryota</taxon>
        <taxon>Fungi</taxon>
        <taxon>Fungi incertae sedis</taxon>
        <taxon>Mucoromycota</taxon>
        <taxon>Mucoromycotina</taxon>
        <taxon>Mucoromycetes</taxon>
        <taxon>Mucorales</taxon>
        <taxon>Mucorineae</taxon>
        <taxon>Rhizopodaceae</taxon>
        <taxon>Rhizopus</taxon>
    </lineage>
</organism>
<dbReference type="GO" id="GO:0001227">
    <property type="term" value="F:DNA-binding transcription repressor activity, RNA polymerase II-specific"/>
    <property type="evidence" value="ECO:0007669"/>
    <property type="project" value="InterPro"/>
</dbReference>
<feature type="compositionally biased region" description="Basic and acidic residues" evidence="1">
    <location>
        <begin position="627"/>
        <end position="637"/>
    </location>
</feature>
<dbReference type="InterPro" id="IPR039725">
    <property type="entry name" value="CC2D1A/B"/>
</dbReference>
<feature type="region of interest" description="Disordered" evidence="1">
    <location>
        <begin position="618"/>
        <end position="642"/>
    </location>
</feature>
<dbReference type="AlphaFoldDB" id="A0A1X0RRU2"/>
<accession>A0A1X0RRU2</accession>
<feature type="region of interest" description="Disordered" evidence="1">
    <location>
        <begin position="200"/>
        <end position="248"/>
    </location>
</feature>
<dbReference type="SUPFAM" id="SSF49562">
    <property type="entry name" value="C2 domain (Calcium/lipid-binding domain, CaLB)"/>
    <property type="match status" value="1"/>
</dbReference>
<dbReference type="InterPro" id="IPR035892">
    <property type="entry name" value="C2_domain_sf"/>
</dbReference>
<dbReference type="InterPro" id="IPR000008">
    <property type="entry name" value="C2_dom"/>
</dbReference>
<protein>
    <recommendedName>
        <fullName evidence="2">C2 domain-containing protein</fullName>
    </recommendedName>
</protein>
<evidence type="ECO:0000313" key="3">
    <source>
        <dbReference type="EMBL" id="ORE14782.1"/>
    </source>
</evidence>
<dbReference type="Gene3D" id="2.60.40.150">
    <property type="entry name" value="C2 domain"/>
    <property type="match status" value="1"/>
</dbReference>
<feature type="region of interest" description="Disordered" evidence="1">
    <location>
        <begin position="119"/>
        <end position="154"/>
    </location>
</feature>
<evidence type="ECO:0000256" key="1">
    <source>
        <dbReference type="SAM" id="MobiDB-lite"/>
    </source>
</evidence>
<feature type="compositionally biased region" description="Low complexity" evidence="1">
    <location>
        <begin position="229"/>
        <end position="248"/>
    </location>
</feature>
<reference evidence="3 4" key="1">
    <citation type="journal article" date="2016" name="Proc. Natl. Acad. Sci. U.S.A.">
        <title>Lipid metabolic changes in an early divergent fungus govern the establishment of a mutualistic symbiosis with endobacteria.</title>
        <authorList>
            <person name="Lastovetsky O.A."/>
            <person name="Gaspar M.L."/>
            <person name="Mondo S.J."/>
            <person name="LaButti K.M."/>
            <person name="Sandor L."/>
            <person name="Grigoriev I.V."/>
            <person name="Henry S.A."/>
            <person name="Pawlowska T.E."/>
        </authorList>
    </citation>
    <scope>NUCLEOTIDE SEQUENCE [LARGE SCALE GENOMIC DNA]</scope>
    <source>
        <strain evidence="3 4">ATCC 11559</strain>
    </source>
</reference>